<gene>
    <name evidence="7" type="ORF">OD750_001465</name>
</gene>
<dbReference type="InterPro" id="IPR029787">
    <property type="entry name" value="Nucleotide_cyclase"/>
</dbReference>
<evidence type="ECO:0000256" key="2">
    <source>
        <dbReference type="ARBA" id="ARBA00012528"/>
    </source>
</evidence>
<dbReference type="PANTHER" id="PTHR45138">
    <property type="entry name" value="REGULATORY COMPONENTS OF SENSORY TRANSDUCTION SYSTEM"/>
    <property type="match status" value="1"/>
</dbReference>
<keyword evidence="8" id="KW-1185">Reference proteome</keyword>
<dbReference type="EMBL" id="JAOVZO020000001">
    <property type="protein sequence ID" value="MDC8011208.1"/>
    <property type="molecule type" value="Genomic_DNA"/>
</dbReference>
<dbReference type="GO" id="GO:1902201">
    <property type="term" value="P:negative regulation of bacterial-type flagellum-dependent cell motility"/>
    <property type="evidence" value="ECO:0007669"/>
    <property type="project" value="TreeGrafter"/>
</dbReference>
<feature type="coiled-coil region" evidence="4">
    <location>
        <begin position="262"/>
        <end position="289"/>
    </location>
</feature>
<organism evidence="7 8">
    <name type="scientific">Tahibacter soli</name>
    <dbReference type="NCBI Taxonomy" id="2983605"/>
    <lineage>
        <taxon>Bacteria</taxon>
        <taxon>Pseudomonadati</taxon>
        <taxon>Pseudomonadota</taxon>
        <taxon>Gammaproteobacteria</taxon>
        <taxon>Lysobacterales</taxon>
        <taxon>Rhodanobacteraceae</taxon>
        <taxon>Tahibacter</taxon>
    </lineage>
</organism>
<dbReference type="PROSITE" id="PS50885">
    <property type="entry name" value="HAMP"/>
    <property type="match status" value="1"/>
</dbReference>
<evidence type="ECO:0000259" key="5">
    <source>
        <dbReference type="PROSITE" id="PS50885"/>
    </source>
</evidence>
<dbReference type="Proteomes" id="UP001139971">
    <property type="component" value="Unassembled WGS sequence"/>
</dbReference>
<comment type="catalytic activity">
    <reaction evidence="3">
        <text>2 GTP = 3',3'-c-di-GMP + 2 diphosphate</text>
        <dbReference type="Rhea" id="RHEA:24898"/>
        <dbReference type="ChEBI" id="CHEBI:33019"/>
        <dbReference type="ChEBI" id="CHEBI:37565"/>
        <dbReference type="ChEBI" id="CHEBI:58805"/>
        <dbReference type="EC" id="2.7.7.65"/>
    </reaction>
</comment>
<dbReference type="EC" id="2.7.7.65" evidence="2"/>
<evidence type="ECO:0000313" key="8">
    <source>
        <dbReference type="Proteomes" id="UP001139971"/>
    </source>
</evidence>
<sequence>MLTIKRRLLLSHLLVILLGAGTLGLYLYFAAAGQIVDAVGERVLDNARVLAAGLDGDELDAVSRHSTPGAAARMEDRLQRALRGNPDLVGAYVAEVTGTDVRVVAATAPGAVSEGSGSLTVDELALLRGGLKAATLGDIAAAGAEGNDLFALAPIAAAPSRYVAGVRFRASSLQESLRTLRLSTLGGLLFGVLAALVLSRLLAESLQRRIALLGERCRALAAGDALPPNQVAIGDEFDRVIADFDATAQRLREAAGGREDALTALTAANAKLETRVEERAREIEDATGQLKIEIENRLQVEALLAEAALTDALTGLLNRRAMLEMLEQAVQASRGQGGFSMILADVDHFKHVNDTYGHGIGDQVLMAAARELESLHGDSRHAARWGGEEFFVLLPGTGLMEACRRAEELRARVERMPLQPRGLRVTMSLGVAELQPGEPLEDCLRRCDQALYRAKDAGRNTVVIARGNLFATMS</sequence>
<dbReference type="RefSeq" id="WP_263543080.1">
    <property type="nucleotide sequence ID" value="NZ_JAOVZO020000001.1"/>
</dbReference>
<evidence type="ECO:0000313" key="7">
    <source>
        <dbReference type="EMBL" id="MDC8011208.1"/>
    </source>
</evidence>
<dbReference type="Gene3D" id="3.30.70.270">
    <property type="match status" value="1"/>
</dbReference>
<dbReference type="NCBIfam" id="TIGR00254">
    <property type="entry name" value="GGDEF"/>
    <property type="match status" value="1"/>
</dbReference>
<protein>
    <recommendedName>
        <fullName evidence="2">diguanylate cyclase</fullName>
        <ecNumber evidence="2">2.7.7.65</ecNumber>
    </recommendedName>
</protein>
<dbReference type="PANTHER" id="PTHR45138:SF9">
    <property type="entry name" value="DIGUANYLATE CYCLASE DGCM-RELATED"/>
    <property type="match status" value="1"/>
</dbReference>
<comment type="cofactor">
    <cofactor evidence="1">
        <name>Mg(2+)</name>
        <dbReference type="ChEBI" id="CHEBI:18420"/>
    </cofactor>
</comment>
<evidence type="ECO:0000259" key="6">
    <source>
        <dbReference type="PROSITE" id="PS50887"/>
    </source>
</evidence>
<dbReference type="SMART" id="SM00267">
    <property type="entry name" value="GGDEF"/>
    <property type="match status" value="1"/>
</dbReference>
<keyword evidence="7" id="KW-0808">Transferase</keyword>
<dbReference type="InterPro" id="IPR000160">
    <property type="entry name" value="GGDEF_dom"/>
</dbReference>
<dbReference type="InterPro" id="IPR003660">
    <property type="entry name" value="HAMP_dom"/>
</dbReference>
<dbReference type="Gene3D" id="6.10.340.10">
    <property type="match status" value="1"/>
</dbReference>
<feature type="domain" description="GGDEF" evidence="6">
    <location>
        <begin position="337"/>
        <end position="467"/>
    </location>
</feature>
<dbReference type="GO" id="GO:0007165">
    <property type="term" value="P:signal transduction"/>
    <property type="evidence" value="ECO:0007669"/>
    <property type="project" value="InterPro"/>
</dbReference>
<dbReference type="CDD" id="cd01949">
    <property type="entry name" value="GGDEF"/>
    <property type="match status" value="1"/>
</dbReference>
<keyword evidence="7" id="KW-0548">Nucleotidyltransferase</keyword>
<evidence type="ECO:0000256" key="4">
    <source>
        <dbReference type="SAM" id="Coils"/>
    </source>
</evidence>
<keyword evidence="4" id="KW-0175">Coiled coil</keyword>
<dbReference type="SUPFAM" id="SSF55073">
    <property type="entry name" value="Nucleotide cyclase"/>
    <property type="match status" value="1"/>
</dbReference>
<dbReference type="Pfam" id="PF00990">
    <property type="entry name" value="GGDEF"/>
    <property type="match status" value="1"/>
</dbReference>
<dbReference type="FunFam" id="3.30.70.270:FF:000001">
    <property type="entry name" value="Diguanylate cyclase domain protein"/>
    <property type="match status" value="1"/>
</dbReference>
<accession>A0A9X3YI22</accession>
<dbReference type="AlphaFoldDB" id="A0A9X3YI22"/>
<feature type="domain" description="HAMP" evidence="5">
    <location>
        <begin position="204"/>
        <end position="256"/>
    </location>
</feature>
<dbReference type="InterPro" id="IPR050469">
    <property type="entry name" value="Diguanylate_Cyclase"/>
</dbReference>
<dbReference type="PROSITE" id="PS50887">
    <property type="entry name" value="GGDEF"/>
    <property type="match status" value="1"/>
</dbReference>
<evidence type="ECO:0000256" key="3">
    <source>
        <dbReference type="ARBA" id="ARBA00034247"/>
    </source>
</evidence>
<dbReference type="GO" id="GO:0005886">
    <property type="term" value="C:plasma membrane"/>
    <property type="evidence" value="ECO:0007669"/>
    <property type="project" value="TreeGrafter"/>
</dbReference>
<comment type="caution">
    <text evidence="7">The sequence shown here is derived from an EMBL/GenBank/DDBJ whole genome shotgun (WGS) entry which is preliminary data.</text>
</comment>
<reference evidence="7" key="1">
    <citation type="submission" date="2023-02" db="EMBL/GenBank/DDBJ databases">
        <title>Tahibacter soli sp. nov. isolated from soil.</title>
        <authorList>
            <person name="Baek J.H."/>
            <person name="Lee J.K."/>
            <person name="Choi D.G."/>
            <person name="Jeon C.O."/>
        </authorList>
    </citation>
    <scope>NUCLEOTIDE SEQUENCE</scope>
    <source>
        <strain evidence="7">BL</strain>
    </source>
</reference>
<evidence type="ECO:0000256" key="1">
    <source>
        <dbReference type="ARBA" id="ARBA00001946"/>
    </source>
</evidence>
<dbReference type="GO" id="GO:0052621">
    <property type="term" value="F:diguanylate cyclase activity"/>
    <property type="evidence" value="ECO:0007669"/>
    <property type="project" value="UniProtKB-EC"/>
</dbReference>
<name>A0A9X3YI22_9GAMM</name>
<proteinExistence type="predicted"/>
<dbReference type="InterPro" id="IPR043128">
    <property type="entry name" value="Rev_trsase/Diguanyl_cyclase"/>
</dbReference>
<dbReference type="GO" id="GO:0043709">
    <property type="term" value="P:cell adhesion involved in single-species biofilm formation"/>
    <property type="evidence" value="ECO:0007669"/>
    <property type="project" value="TreeGrafter"/>
</dbReference>